<gene>
    <name evidence="5" type="ORF">ACFS1K_12455</name>
</gene>
<comment type="similarity">
    <text evidence="1">Belongs to the ATP-dependent AMP-binding enzyme family.</text>
</comment>
<dbReference type="EMBL" id="JBHUOK010000030">
    <property type="protein sequence ID" value="MFD2790576.1"/>
    <property type="molecule type" value="Genomic_DNA"/>
</dbReference>
<dbReference type="InterPro" id="IPR042099">
    <property type="entry name" value="ANL_N_sf"/>
</dbReference>
<dbReference type="PANTHER" id="PTHR43201:SF5">
    <property type="entry name" value="MEDIUM-CHAIN ACYL-COA LIGASE ACSF2, MITOCHONDRIAL"/>
    <property type="match status" value="1"/>
</dbReference>
<dbReference type="SUPFAM" id="SSF56801">
    <property type="entry name" value="Acetyl-CoA synthetase-like"/>
    <property type="match status" value="1"/>
</dbReference>
<evidence type="ECO:0000259" key="3">
    <source>
        <dbReference type="Pfam" id="PF00501"/>
    </source>
</evidence>
<dbReference type="Gene3D" id="3.30.300.30">
    <property type="match status" value="1"/>
</dbReference>
<dbReference type="Gene3D" id="3.40.50.12780">
    <property type="entry name" value="N-terminal domain of ligase-like"/>
    <property type="match status" value="1"/>
</dbReference>
<feature type="domain" description="AMP-binding enzyme C-terminal" evidence="4">
    <location>
        <begin position="405"/>
        <end position="482"/>
    </location>
</feature>
<evidence type="ECO:0000256" key="1">
    <source>
        <dbReference type="ARBA" id="ARBA00006432"/>
    </source>
</evidence>
<comment type="caution">
    <text evidence="5">The sequence shown here is derived from an EMBL/GenBank/DDBJ whole genome shotgun (WGS) entry which is preliminary data.</text>
</comment>
<dbReference type="InterPro" id="IPR020845">
    <property type="entry name" value="AMP-binding_CS"/>
</dbReference>
<keyword evidence="2" id="KW-0436">Ligase</keyword>
<proteinExistence type="inferred from homology"/>
<name>A0ABW5VH11_9FLAO</name>
<sequence>MNVFDYLFDTTQSLEKDFVLGPKETISFKKLHENSLKVASYLKVHVGEDQNIALVSPNSVFFITVYLGILKSGNVCVPLNFTIEQENLDFILETTACQTVFMSKNQQSKQLIGNGILHLDEVILQEILEHQKIEKLPTDCSGNKLAEIIFTSGSTGSPKGVMISHHNIIANTGSIIEYLNLTGYDIIAVVLPFFYCYGLSLLHTHLRVGGSMVLNNSFIFLGSVINDLKKYKCTGFAGVPSHYQILLKKSQNFKTTHFPDLRYVTQAGGKLHNVFVDEFTQAFPEIDFFIMYGQTEATARLSYLPPNMVSKKVGSIGKGIPGVSLKIVDNQGDEVKVGEEGELVAKGENIMLGYFKEPVETEKTIKNGWLYTGDIAVADKENFLYLKARKKEIIKVGGKRVSPKEIEEVILSVPEVVDCTITGVEDDILGESILATIVLNNPKNQIHMKEVILSKCVEKLSLYKIPQQMVFENSISISATGKKIKK</sequence>
<dbReference type="InterPro" id="IPR045851">
    <property type="entry name" value="AMP-bd_C_sf"/>
</dbReference>
<evidence type="ECO:0000313" key="6">
    <source>
        <dbReference type="Proteomes" id="UP001597532"/>
    </source>
</evidence>
<evidence type="ECO:0000259" key="4">
    <source>
        <dbReference type="Pfam" id="PF13193"/>
    </source>
</evidence>
<evidence type="ECO:0000313" key="5">
    <source>
        <dbReference type="EMBL" id="MFD2790576.1"/>
    </source>
</evidence>
<protein>
    <submittedName>
        <fullName evidence="5">Class I adenylate-forming enzyme family protein</fullName>
    </submittedName>
</protein>
<dbReference type="RefSeq" id="WP_251806719.1">
    <property type="nucleotide sequence ID" value="NZ_CP166679.1"/>
</dbReference>
<accession>A0ABW5VH11</accession>
<evidence type="ECO:0000256" key="2">
    <source>
        <dbReference type="ARBA" id="ARBA00022598"/>
    </source>
</evidence>
<dbReference type="Pfam" id="PF00501">
    <property type="entry name" value="AMP-binding"/>
    <property type="match status" value="1"/>
</dbReference>
<dbReference type="PROSITE" id="PS00455">
    <property type="entry name" value="AMP_BINDING"/>
    <property type="match status" value="1"/>
</dbReference>
<organism evidence="5 6">
    <name type="scientific">Arenibacter antarcticus</name>
    <dbReference type="NCBI Taxonomy" id="2040469"/>
    <lineage>
        <taxon>Bacteria</taxon>
        <taxon>Pseudomonadati</taxon>
        <taxon>Bacteroidota</taxon>
        <taxon>Flavobacteriia</taxon>
        <taxon>Flavobacteriales</taxon>
        <taxon>Flavobacteriaceae</taxon>
        <taxon>Arenibacter</taxon>
    </lineage>
</organism>
<reference evidence="6" key="1">
    <citation type="journal article" date="2019" name="Int. J. Syst. Evol. Microbiol.">
        <title>The Global Catalogue of Microorganisms (GCM) 10K type strain sequencing project: providing services to taxonomists for standard genome sequencing and annotation.</title>
        <authorList>
            <consortium name="The Broad Institute Genomics Platform"/>
            <consortium name="The Broad Institute Genome Sequencing Center for Infectious Disease"/>
            <person name="Wu L."/>
            <person name="Ma J."/>
        </authorList>
    </citation>
    <scope>NUCLEOTIDE SEQUENCE [LARGE SCALE GENOMIC DNA]</scope>
    <source>
        <strain evidence="6">KCTC 52924</strain>
    </source>
</reference>
<dbReference type="Pfam" id="PF13193">
    <property type="entry name" value="AMP-binding_C"/>
    <property type="match status" value="1"/>
</dbReference>
<dbReference type="Proteomes" id="UP001597532">
    <property type="component" value="Unassembled WGS sequence"/>
</dbReference>
<dbReference type="InterPro" id="IPR025110">
    <property type="entry name" value="AMP-bd_C"/>
</dbReference>
<feature type="domain" description="AMP-dependent synthetase/ligase" evidence="3">
    <location>
        <begin position="16"/>
        <end position="355"/>
    </location>
</feature>
<dbReference type="InterPro" id="IPR000873">
    <property type="entry name" value="AMP-dep_synth/lig_dom"/>
</dbReference>
<keyword evidence="6" id="KW-1185">Reference proteome</keyword>
<dbReference type="PANTHER" id="PTHR43201">
    <property type="entry name" value="ACYL-COA SYNTHETASE"/>
    <property type="match status" value="1"/>
</dbReference>